<keyword evidence="4" id="KW-1185">Reference proteome</keyword>
<feature type="transmembrane region" description="Helical" evidence="2">
    <location>
        <begin position="37"/>
        <end position="58"/>
    </location>
</feature>
<evidence type="ECO:0008006" key="5">
    <source>
        <dbReference type="Google" id="ProtNLM"/>
    </source>
</evidence>
<name>A0A8S1SZT7_9CILI</name>
<evidence type="ECO:0000313" key="3">
    <source>
        <dbReference type="EMBL" id="CAD8145740.1"/>
    </source>
</evidence>
<dbReference type="AlphaFoldDB" id="A0A8S1SZT7"/>
<sequence length="695" mass="84132">MCDFGSLSCPIININLLIFIQFFNIALQFIKRKKFSIIQFAFSPLGLVLVLEALYHLVMDKISWLIKAQVYGMFQMIGLVMYGCRQKINQQNFNNKSNNRIILIMNYYYILKQKIMINSMNIEDLQQLKITYLKHKISEKIQKIYHQRQRKHILSIFDQNSSLYLNMTHKDPQLEFKLKMAKGKKLIDFFIRIKLNLNNQKKKWNQIDQKRNWKKIELDLNQLQKGLIGNRLVIEQIQQELQKQKQELSNQIQQVEQKFNQQLTNNIKQQELGKQKLELANQIQLVEYNFNQQFQKLIQQQQNQFKKKLKNKIISIQFKNLKGNLNLNYQLLMMKLNFKMVLYIERRNKSYYVVLTDGKFSRGQESLENFSLINYKQMTNQDQELTQFNIHFNWLLMIILFLQSKLINQQRNFHLLQKVLKRQIHLLLILINHECDLNINACANIKIYYPYVHIIYNLKWKYLSFFFHFDLSLNRSKIVNITQIFTFNSYNNNQNEVNIISFHCQLNQYRIIRVFPYQKISPKQQISERLFNSHLHSPQHDQQRGSCQHQRKIIFLQIQVPQENMNQKHLIIQKYEQSVEKMEYIKLLKFDEKFLSNGQYSRNYVLMLKCNYYQGKTQQRTRKQQIMINLCYIIIKITKKLNFNKQLKSIFLEQNLNVITLKSVQQNYLDIRIFWIQMYLYNVSIKNLNQQQSNF</sequence>
<feature type="transmembrane region" description="Helical" evidence="2">
    <location>
        <begin position="12"/>
        <end position="30"/>
    </location>
</feature>
<dbReference type="EMBL" id="CAJJDO010000014">
    <property type="protein sequence ID" value="CAD8145740.1"/>
    <property type="molecule type" value="Genomic_DNA"/>
</dbReference>
<keyword evidence="2" id="KW-1133">Transmembrane helix</keyword>
<keyword evidence="2" id="KW-0812">Transmembrane</keyword>
<evidence type="ECO:0000256" key="2">
    <source>
        <dbReference type="SAM" id="Phobius"/>
    </source>
</evidence>
<proteinExistence type="predicted"/>
<accession>A0A8S1SZT7</accession>
<comment type="caution">
    <text evidence="3">The sequence shown here is derived from an EMBL/GenBank/DDBJ whole genome shotgun (WGS) entry which is preliminary data.</text>
</comment>
<dbReference type="Proteomes" id="UP000689195">
    <property type="component" value="Unassembled WGS sequence"/>
</dbReference>
<organism evidence="3 4">
    <name type="scientific">Paramecium pentaurelia</name>
    <dbReference type="NCBI Taxonomy" id="43138"/>
    <lineage>
        <taxon>Eukaryota</taxon>
        <taxon>Sar</taxon>
        <taxon>Alveolata</taxon>
        <taxon>Ciliophora</taxon>
        <taxon>Intramacronucleata</taxon>
        <taxon>Oligohymenophorea</taxon>
        <taxon>Peniculida</taxon>
        <taxon>Parameciidae</taxon>
        <taxon>Paramecium</taxon>
    </lineage>
</organism>
<gene>
    <name evidence="3" type="ORF">PPENT_87.1.T0140407</name>
</gene>
<keyword evidence="2" id="KW-0472">Membrane</keyword>
<evidence type="ECO:0000313" key="4">
    <source>
        <dbReference type="Proteomes" id="UP000689195"/>
    </source>
</evidence>
<protein>
    <recommendedName>
        <fullName evidence="5">Transmembrane protein</fullName>
    </recommendedName>
</protein>
<reference evidence="3" key="1">
    <citation type="submission" date="2021-01" db="EMBL/GenBank/DDBJ databases">
        <authorList>
            <consortium name="Genoscope - CEA"/>
            <person name="William W."/>
        </authorList>
    </citation>
    <scope>NUCLEOTIDE SEQUENCE</scope>
</reference>
<keyword evidence="1" id="KW-0175">Coiled coil</keyword>
<feature type="coiled-coil region" evidence="1">
    <location>
        <begin position="231"/>
        <end position="311"/>
    </location>
</feature>
<evidence type="ECO:0000256" key="1">
    <source>
        <dbReference type="SAM" id="Coils"/>
    </source>
</evidence>